<evidence type="ECO:0000256" key="2">
    <source>
        <dbReference type="ARBA" id="ARBA00006996"/>
    </source>
</evidence>
<accession>A0A9N7MW83</accession>
<organism evidence="15 16">
    <name type="scientific">Striga hermonthica</name>
    <name type="common">Purple witchweed</name>
    <name type="synonym">Buchnera hermonthica</name>
    <dbReference type="NCBI Taxonomy" id="68872"/>
    <lineage>
        <taxon>Eukaryota</taxon>
        <taxon>Viridiplantae</taxon>
        <taxon>Streptophyta</taxon>
        <taxon>Embryophyta</taxon>
        <taxon>Tracheophyta</taxon>
        <taxon>Spermatophyta</taxon>
        <taxon>Magnoliopsida</taxon>
        <taxon>eudicotyledons</taxon>
        <taxon>Gunneridae</taxon>
        <taxon>Pentapetalae</taxon>
        <taxon>asterids</taxon>
        <taxon>lamiids</taxon>
        <taxon>Lamiales</taxon>
        <taxon>Orobanchaceae</taxon>
        <taxon>Buchnereae</taxon>
        <taxon>Striga</taxon>
    </lineage>
</organism>
<keyword evidence="7" id="KW-0106">Calcium</keyword>
<evidence type="ECO:0000256" key="11">
    <source>
        <dbReference type="ARBA" id="ARBA00023136"/>
    </source>
</evidence>
<feature type="domain" description="C2" evidence="13">
    <location>
        <begin position="436"/>
        <end position="553"/>
    </location>
</feature>
<keyword evidence="6" id="KW-0677">Repeat</keyword>
<dbReference type="SUPFAM" id="SSF49562">
    <property type="entry name" value="C2 domain (Calcium/lipid-binding domain, CaLB)"/>
    <property type="match status" value="2"/>
</dbReference>
<proteinExistence type="inferred from homology"/>
<name>A0A9N7MW83_STRHE</name>
<evidence type="ECO:0000256" key="12">
    <source>
        <dbReference type="SAM" id="Phobius"/>
    </source>
</evidence>
<evidence type="ECO:0000259" key="14">
    <source>
        <dbReference type="PROSITE" id="PS51847"/>
    </source>
</evidence>
<dbReference type="InterPro" id="IPR035892">
    <property type="entry name" value="C2_domain_sf"/>
</dbReference>
<gene>
    <name evidence="15" type="ORF">SHERM_14742</name>
</gene>
<evidence type="ECO:0000256" key="9">
    <source>
        <dbReference type="ARBA" id="ARBA00023055"/>
    </source>
</evidence>
<dbReference type="EMBL" id="CACSLK010012206">
    <property type="protein sequence ID" value="CAA0814450.1"/>
    <property type="molecule type" value="Genomic_DNA"/>
</dbReference>
<evidence type="ECO:0000256" key="10">
    <source>
        <dbReference type="ARBA" id="ARBA00023121"/>
    </source>
</evidence>
<dbReference type="GO" id="GO:0006869">
    <property type="term" value="P:lipid transport"/>
    <property type="evidence" value="ECO:0007669"/>
    <property type="project" value="UniProtKB-KW"/>
</dbReference>
<dbReference type="Pfam" id="PF17047">
    <property type="entry name" value="SMP_LBD"/>
    <property type="match status" value="1"/>
</dbReference>
<dbReference type="PROSITE" id="PS51847">
    <property type="entry name" value="SMP"/>
    <property type="match status" value="1"/>
</dbReference>
<dbReference type="Pfam" id="PF00168">
    <property type="entry name" value="C2"/>
    <property type="match status" value="2"/>
</dbReference>
<dbReference type="AlphaFoldDB" id="A0A9N7MW83"/>
<evidence type="ECO:0000256" key="5">
    <source>
        <dbReference type="ARBA" id="ARBA00022723"/>
    </source>
</evidence>
<dbReference type="CDD" id="cd21677">
    <property type="entry name" value="SMP_SYT"/>
    <property type="match status" value="1"/>
</dbReference>
<dbReference type="FunFam" id="2.60.40.150:FF:000066">
    <property type="entry name" value="Extended synaptotagmin-2"/>
    <property type="match status" value="1"/>
</dbReference>
<evidence type="ECO:0000313" key="15">
    <source>
        <dbReference type="EMBL" id="CAA0814450.1"/>
    </source>
</evidence>
<dbReference type="PROSITE" id="PS50004">
    <property type="entry name" value="C2"/>
    <property type="match status" value="2"/>
</dbReference>
<feature type="domain" description="SMP-LTD" evidence="14">
    <location>
        <begin position="67"/>
        <end position="276"/>
    </location>
</feature>
<dbReference type="Gene3D" id="2.60.40.150">
    <property type="entry name" value="C2 domain"/>
    <property type="match status" value="2"/>
</dbReference>
<dbReference type="GO" id="GO:0016020">
    <property type="term" value="C:membrane"/>
    <property type="evidence" value="ECO:0007669"/>
    <property type="project" value="UniProtKB-SubCell"/>
</dbReference>
<evidence type="ECO:0000256" key="8">
    <source>
        <dbReference type="ARBA" id="ARBA00022989"/>
    </source>
</evidence>
<dbReference type="PRINTS" id="PR00360">
    <property type="entry name" value="C2DOMAIN"/>
</dbReference>
<keyword evidence="3" id="KW-0813">Transport</keyword>
<evidence type="ECO:0000256" key="1">
    <source>
        <dbReference type="ARBA" id="ARBA00004167"/>
    </source>
</evidence>
<feature type="domain" description="C2" evidence="13">
    <location>
        <begin position="267"/>
        <end position="390"/>
    </location>
</feature>
<evidence type="ECO:0000313" key="16">
    <source>
        <dbReference type="Proteomes" id="UP001153555"/>
    </source>
</evidence>
<dbReference type="OrthoDB" id="67700at2759"/>
<keyword evidence="5" id="KW-0479">Metal-binding</keyword>
<evidence type="ECO:0000256" key="3">
    <source>
        <dbReference type="ARBA" id="ARBA00022448"/>
    </source>
</evidence>
<dbReference type="PANTHER" id="PTHR10774">
    <property type="entry name" value="EXTENDED SYNAPTOTAGMIN-RELATED"/>
    <property type="match status" value="1"/>
</dbReference>
<dbReference type="GO" id="GO:0046872">
    <property type="term" value="F:metal ion binding"/>
    <property type="evidence" value="ECO:0007669"/>
    <property type="project" value="UniProtKB-KW"/>
</dbReference>
<evidence type="ECO:0000256" key="4">
    <source>
        <dbReference type="ARBA" id="ARBA00022692"/>
    </source>
</evidence>
<evidence type="ECO:0000256" key="7">
    <source>
        <dbReference type="ARBA" id="ARBA00022837"/>
    </source>
</evidence>
<keyword evidence="4 12" id="KW-0812">Transmembrane</keyword>
<dbReference type="InterPro" id="IPR045050">
    <property type="entry name" value="Synaptotagmin_plant"/>
</dbReference>
<dbReference type="InterPro" id="IPR039010">
    <property type="entry name" value="Synaptotagmin_SMP"/>
</dbReference>
<dbReference type="GO" id="GO:0005783">
    <property type="term" value="C:endoplasmic reticulum"/>
    <property type="evidence" value="ECO:0007669"/>
    <property type="project" value="TreeGrafter"/>
</dbReference>
<evidence type="ECO:0000256" key="6">
    <source>
        <dbReference type="ARBA" id="ARBA00022737"/>
    </source>
</evidence>
<keyword evidence="16" id="KW-1185">Reference proteome</keyword>
<dbReference type="FunFam" id="2.60.40.150:FF:000102">
    <property type="entry name" value="Synaptotagmin-2 isoform A"/>
    <property type="match status" value="1"/>
</dbReference>
<comment type="subcellular location">
    <subcellularLocation>
        <location evidence="1">Membrane</location>
        <topology evidence="1">Single-pass membrane protein</topology>
    </subcellularLocation>
</comment>
<protein>
    <submittedName>
        <fullName evidence="15">Synaptotagmin-3</fullName>
    </submittedName>
</protein>
<evidence type="ECO:0000259" key="13">
    <source>
        <dbReference type="PROSITE" id="PS50004"/>
    </source>
</evidence>
<keyword evidence="8 12" id="KW-1133">Transmembrane helix</keyword>
<dbReference type="Proteomes" id="UP001153555">
    <property type="component" value="Unassembled WGS sequence"/>
</dbReference>
<comment type="similarity">
    <text evidence="2">Belongs to the synaptotagmin family.</text>
</comment>
<keyword evidence="10" id="KW-0446">Lipid-binding</keyword>
<dbReference type="InterPro" id="IPR031468">
    <property type="entry name" value="SMP_LBD"/>
</dbReference>
<feature type="transmembrane region" description="Helical" evidence="12">
    <location>
        <begin position="7"/>
        <end position="29"/>
    </location>
</feature>
<dbReference type="GO" id="GO:0008289">
    <property type="term" value="F:lipid binding"/>
    <property type="evidence" value="ECO:0007669"/>
    <property type="project" value="UniProtKB-KW"/>
</dbReference>
<dbReference type="PANTHER" id="PTHR10774:SF62">
    <property type="entry name" value="SYNAPTOTAGMIN-3"/>
    <property type="match status" value="1"/>
</dbReference>
<sequence length="572" mass="64743">MGLLSSLLGIFGFAIGLPLGVLIGFYLFIFSESKDVEEPEIRPLCELDTAALDELMPEIPLWVKSPDYDRVDWLNKFISEMWPFLDTVLFLYVNTPRMGLMKIVESSLLTFCIQAICSVIRRTSEPIFAEYVGKFKIESIGFVKLSLGDIPPTIGGLKVCETNEKELVMEPSIRWAGNPNIVVEVTIWSVQVTVQLVDVQVFAAPRITLKPLVPTIPCFANIIVSLMEKPFIDFGVNVLGGDIMSIPGLYRYVQERIKKEIASLYLWPKRLDIPVLDASTVAIKKPVGILHVKVVRAVKLLKMDLLGLSDPYVKLSLSGEKLSTKKTTIKKKTLNPEWNEDFKISVKDPQTQMLLINVYDWDKVGSHDRLGTQNFPLKMLAPNEPKQVTLDLLKDTNISEPHNKKQRGKIMLELVYAPFREDSADFSGLLEGFNREDSSFNRAPSNISQTGAGLLLVNVQGAHDVEGSRHNNPYVVIIFRGETKKSKMMKKTRNPLWNEEFQFLLEEPPLQEKIHIKVMSKRTSISLYSKESLGYVDINLADVVNNGRLNQKYHLIESKNGVIHVELRWKTI</sequence>
<keyword evidence="9" id="KW-0445">Lipid transport</keyword>
<keyword evidence="11 12" id="KW-0472">Membrane</keyword>
<dbReference type="SMART" id="SM00239">
    <property type="entry name" value="C2"/>
    <property type="match status" value="2"/>
</dbReference>
<dbReference type="InterPro" id="IPR000008">
    <property type="entry name" value="C2_dom"/>
</dbReference>
<comment type="caution">
    <text evidence="15">The sequence shown here is derived from an EMBL/GenBank/DDBJ whole genome shotgun (WGS) entry which is preliminary data.</text>
</comment>
<reference evidence="15" key="1">
    <citation type="submission" date="2019-12" db="EMBL/GenBank/DDBJ databases">
        <authorList>
            <person name="Scholes J."/>
        </authorList>
    </citation>
    <scope>NUCLEOTIDE SEQUENCE</scope>
</reference>